<organism evidence="1 2">
    <name type="scientific">Tetrapyrgos nigripes</name>
    <dbReference type="NCBI Taxonomy" id="182062"/>
    <lineage>
        <taxon>Eukaryota</taxon>
        <taxon>Fungi</taxon>
        <taxon>Dikarya</taxon>
        <taxon>Basidiomycota</taxon>
        <taxon>Agaricomycotina</taxon>
        <taxon>Agaricomycetes</taxon>
        <taxon>Agaricomycetidae</taxon>
        <taxon>Agaricales</taxon>
        <taxon>Marasmiineae</taxon>
        <taxon>Marasmiaceae</taxon>
        <taxon>Tetrapyrgos</taxon>
    </lineage>
</organism>
<comment type="caution">
    <text evidence="1">The sequence shown here is derived from an EMBL/GenBank/DDBJ whole genome shotgun (WGS) entry which is preliminary data.</text>
</comment>
<protein>
    <submittedName>
        <fullName evidence="1">Uncharacterized protein</fullName>
    </submittedName>
</protein>
<sequence>MGSEEAAIPDSTRPSTTVHETVVLQIPSTPTCPLYWFIPLPRLIPSEFQVVLPKRHDD</sequence>
<dbReference type="EMBL" id="JAACJM010000288">
    <property type="protein sequence ID" value="KAF5333767.1"/>
    <property type="molecule type" value="Genomic_DNA"/>
</dbReference>
<proteinExistence type="predicted"/>
<evidence type="ECO:0000313" key="1">
    <source>
        <dbReference type="EMBL" id="KAF5333767.1"/>
    </source>
</evidence>
<evidence type="ECO:0000313" key="2">
    <source>
        <dbReference type="Proteomes" id="UP000559256"/>
    </source>
</evidence>
<reference evidence="1 2" key="1">
    <citation type="journal article" date="2020" name="ISME J.">
        <title>Uncovering the hidden diversity of litter-decomposition mechanisms in mushroom-forming fungi.</title>
        <authorList>
            <person name="Floudas D."/>
            <person name="Bentzer J."/>
            <person name="Ahren D."/>
            <person name="Johansson T."/>
            <person name="Persson P."/>
            <person name="Tunlid A."/>
        </authorList>
    </citation>
    <scope>NUCLEOTIDE SEQUENCE [LARGE SCALE GENOMIC DNA]</scope>
    <source>
        <strain evidence="1 2">CBS 291.85</strain>
    </source>
</reference>
<name>A0A8H5C212_9AGAR</name>
<gene>
    <name evidence="1" type="ORF">D9758_016580</name>
</gene>
<dbReference type="Proteomes" id="UP000559256">
    <property type="component" value="Unassembled WGS sequence"/>
</dbReference>
<dbReference type="AlphaFoldDB" id="A0A8H5C212"/>
<accession>A0A8H5C212</accession>
<keyword evidence="2" id="KW-1185">Reference proteome</keyword>